<protein>
    <recommendedName>
        <fullName evidence="3">DUF2442 domain-containing protein</fullName>
    </recommendedName>
</protein>
<dbReference type="CDD" id="cd00093">
    <property type="entry name" value="HTH_XRE"/>
    <property type="match status" value="1"/>
</dbReference>
<dbReference type="InterPro" id="IPR001387">
    <property type="entry name" value="Cro/C1-type_HTH"/>
</dbReference>
<evidence type="ECO:0000313" key="1">
    <source>
        <dbReference type="EMBL" id="MDQ0444667.1"/>
    </source>
</evidence>
<dbReference type="InterPro" id="IPR018841">
    <property type="entry name" value="DUF2442"/>
</dbReference>
<evidence type="ECO:0008006" key="3">
    <source>
        <dbReference type="Google" id="ProtNLM"/>
    </source>
</evidence>
<dbReference type="SUPFAM" id="SSF47413">
    <property type="entry name" value="lambda repressor-like DNA-binding domains"/>
    <property type="match status" value="1"/>
</dbReference>
<proteinExistence type="predicted"/>
<accession>A0ABU0HQR1</accession>
<dbReference type="Proteomes" id="UP001236369">
    <property type="component" value="Unassembled WGS sequence"/>
</dbReference>
<dbReference type="Gene3D" id="1.10.260.40">
    <property type="entry name" value="lambda repressor-like DNA-binding domains"/>
    <property type="match status" value="1"/>
</dbReference>
<dbReference type="EMBL" id="JAUSVV010000014">
    <property type="protein sequence ID" value="MDQ0444667.1"/>
    <property type="molecule type" value="Genomic_DNA"/>
</dbReference>
<dbReference type="Gene3D" id="3.30.2020.10">
    <property type="entry name" value="NE0471-like N-terminal domain"/>
    <property type="match status" value="1"/>
</dbReference>
<dbReference type="Pfam" id="PF10387">
    <property type="entry name" value="DUF2442"/>
    <property type="match status" value="1"/>
</dbReference>
<comment type="caution">
    <text evidence="1">The sequence shown here is derived from an EMBL/GenBank/DDBJ whole genome shotgun (WGS) entry which is preliminary data.</text>
</comment>
<evidence type="ECO:0000313" key="2">
    <source>
        <dbReference type="Proteomes" id="UP001236369"/>
    </source>
</evidence>
<dbReference type="SUPFAM" id="SSF143880">
    <property type="entry name" value="NE0471 N-terminal domain-like"/>
    <property type="match status" value="1"/>
</dbReference>
<organism evidence="1 2">
    <name type="scientific">Methylobacterium persicinum</name>
    <dbReference type="NCBI Taxonomy" id="374426"/>
    <lineage>
        <taxon>Bacteria</taxon>
        <taxon>Pseudomonadati</taxon>
        <taxon>Pseudomonadota</taxon>
        <taxon>Alphaproteobacteria</taxon>
        <taxon>Hyphomicrobiales</taxon>
        <taxon>Methylobacteriaceae</taxon>
        <taxon>Methylobacterium</taxon>
    </lineage>
</organism>
<dbReference type="InterPro" id="IPR010982">
    <property type="entry name" value="Lambda_DNA-bd_dom_sf"/>
</dbReference>
<reference evidence="1 2" key="1">
    <citation type="submission" date="2023-07" db="EMBL/GenBank/DDBJ databases">
        <title>Genomic Encyclopedia of Type Strains, Phase IV (KMG-IV): sequencing the most valuable type-strain genomes for metagenomic binning, comparative biology and taxonomic classification.</title>
        <authorList>
            <person name="Goeker M."/>
        </authorList>
    </citation>
    <scope>NUCLEOTIDE SEQUENCE [LARGE SCALE GENOMIC DNA]</scope>
    <source>
        <strain evidence="1 2">DSM 19562</strain>
    </source>
</reference>
<dbReference type="InterPro" id="IPR036782">
    <property type="entry name" value="NE0471-like_N"/>
</dbReference>
<keyword evidence="2" id="KW-1185">Reference proteome</keyword>
<gene>
    <name evidence="1" type="ORF">QO016_004184</name>
</gene>
<name>A0ABU0HQR1_9HYPH</name>
<dbReference type="RefSeq" id="WP_238249397.1">
    <property type="nucleotide sequence ID" value="NZ_BPQX01000030.1"/>
</dbReference>
<sequence length="142" mass="15535">MDAQSIKAIRPASGRTLIVTWKNGTETPVDVGAHLDAYAVFAPLRDDPAAFSQVRVGEWGWNAHWTDDMEIATDTLWRLALEQGAAWLKAWRLGRSPKLSQAEAAAALGVSPRMWRYYEGGTHLLPKTVRLAAIGLDHSAAA</sequence>